<name>A0A178K6M6_9GAMM</name>
<dbReference type="EMBL" id="LVHF01000029">
    <property type="protein sequence ID" value="OAN12989.1"/>
    <property type="molecule type" value="Genomic_DNA"/>
</dbReference>
<organism evidence="2 3">
    <name type="scientific">Photobacterium jeanii</name>
    <dbReference type="NCBI Taxonomy" id="858640"/>
    <lineage>
        <taxon>Bacteria</taxon>
        <taxon>Pseudomonadati</taxon>
        <taxon>Pseudomonadota</taxon>
        <taxon>Gammaproteobacteria</taxon>
        <taxon>Vibrionales</taxon>
        <taxon>Vibrionaceae</taxon>
        <taxon>Photobacterium</taxon>
    </lineage>
</organism>
<dbReference type="AlphaFoldDB" id="A0A178K6M6"/>
<keyword evidence="1" id="KW-1133">Transmembrane helix</keyword>
<feature type="transmembrane region" description="Helical" evidence="1">
    <location>
        <begin position="7"/>
        <end position="28"/>
    </location>
</feature>
<comment type="caution">
    <text evidence="2">The sequence shown here is derived from an EMBL/GenBank/DDBJ whole genome shotgun (WGS) entry which is preliminary data.</text>
</comment>
<evidence type="ECO:0000256" key="1">
    <source>
        <dbReference type="SAM" id="Phobius"/>
    </source>
</evidence>
<dbReference type="OrthoDB" id="5670502at2"/>
<reference evidence="2 3" key="1">
    <citation type="submission" date="2016-03" db="EMBL/GenBank/DDBJ databases">
        <title>Photobacterium proteolyticum sp. nov. a protease producing bacterium isolated from ocean sediments of Laizhou Bay.</title>
        <authorList>
            <person name="Li Y."/>
        </authorList>
    </citation>
    <scope>NUCLEOTIDE SEQUENCE [LARGE SCALE GENOMIC DNA]</scope>
    <source>
        <strain evidence="2 3">R-40508</strain>
    </source>
</reference>
<keyword evidence="1" id="KW-0812">Transmembrane</keyword>
<evidence type="ECO:0000313" key="3">
    <source>
        <dbReference type="Proteomes" id="UP000078503"/>
    </source>
</evidence>
<dbReference type="SUPFAM" id="SSF53300">
    <property type="entry name" value="vWA-like"/>
    <property type="match status" value="1"/>
</dbReference>
<evidence type="ECO:0000313" key="2">
    <source>
        <dbReference type="EMBL" id="OAN12989.1"/>
    </source>
</evidence>
<dbReference type="InterPro" id="IPR036465">
    <property type="entry name" value="vWFA_dom_sf"/>
</dbReference>
<keyword evidence="1" id="KW-0472">Membrane</keyword>
<protein>
    <submittedName>
        <fullName evidence="2">Uncharacterized protein</fullName>
    </submittedName>
</protein>
<dbReference type="STRING" id="858640.A3K86_15065"/>
<accession>A0A178K6M6</accession>
<sequence>MIAKQQGAAAIYFIFIIGAIMSMGVLAIEGSRYIGKKARLGDAMEAASIAVAEADITKADFNQAKANHLAKQWLGHLVTDAQKMEISTSRKIKENHYGISNNSPTKFAYYRYDIEAVSTHESWFKFTNWPAFDKEVKVANTGAAGRIQGAPIDIVFVADFSESMDNDQKGYQPNGKEDDDDKIDLLKKIVTDVTTALHKNNPESSFAFIPFTKRIVIQRTDAKGKLRFYCVSPLLSPQGSVFESVRKSPAFPKLVLTMHKKDHKCKTSDTEAYGRKERTHIYNDYCFTKEQISVAERYLFWLCPFEDSDSKSHFDLKDNDDDCDEDEDYIIGHECSKMPFRYKNNLRIDYNPTDMTNSPQWNNHIDIKRTAKEINLSKLPLFSSIIPYDHLQDGLFDDDDDDGIDFERHCAEWEDDDNVPEHYVLDRRKYYSTKDLNKHFLDKIEEMEEDGGTDMYQGLLAAPSQFYGATNKERVIVVLSDGLENNDMFDKLEKAGLCKNIKRALSHNSKGESHNVHLLFVKFSHREKAKGDDDDDEELDHHNSLPVYKRCFGENIIDANKHDKISDAILNHLTDETGHNFYR</sequence>
<dbReference type="Proteomes" id="UP000078503">
    <property type="component" value="Unassembled WGS sequence"/>
</dbReference>
<gene>
    <name evidence="2" type="ORF">A3K86_15065</name>
</gene>
<dbReference type="Gene3D" id="3.40.50.410">
    <property type="entry name" value="von Willebrand factor, type A domain"/>
    <property type="match status" value="2"/>
</dbReference>
<dbReference type="RefSeq" id="WP_068332800.1">
    <property type="nucleotide sequence ID" value="NZ_LVHF01000029.1"/>
</dbReference>
<proteinExistence type="predicted"/>
<keyword evidence="3" id="KW-1185">Reference proteome</keyword>